<protein>
    <submittedName>
        <fullName evidence="2">Uncharacterized protein</fullName>
    </submittedName>
</protein>
<sequence length="97" mass="10513">MNGGTDRRMLMGVAGVLVAGGLGRQGREWNATPIQGWLEKWGTDRERMRIECWMLGVFAGSEDDGGVMLKSNGTGCKDETGMGWDGDKDGDSDSERV</sequence>
<gene>
    <name evidence="2" type="ORF">SERLADRAFT_478403</name>
</gene>
<dbReference type="HOGENOM" id="CLU_2347996_0_0_1"/>
<proteinExistence type="predicted"/>
<name>F8PAS7_SERL9</name>
<dbReference type="KEGG" id="sla:SERLADRAFT_478403"/>
<dbReference type="Proteomes" id="UP000008064">
    <property type="component" value="Unassembled WGS sequence"/>
</dbReference>
<organism>
    <name type="scientific">Serpula lacrymans var. lacrymans (strain S7.9)</name>
    <name type="common">Dry rot fungus</name>
    <dbReference type="NCBI Taxonomy" id="578457"/>
    <lineage>
        <taxon>Eukaryota</taxon>
        <taxon>Fungi</taxon>
        <taxon>Dikarya</taxon>
        <taxon>Basidiomycota</taxon>
        <taxon>Agaricomycotina</taxon>
        <taxon>Agaricomycetes</taxon>
        <taxon>Agaricomycetidae</taxon>
        <taxon>Boletales</taxon>
        <taxon>Coniophorineae</taxon>
        <taxon>Serpulaceae</taxon>
        <taxon>Serpula</taxon>
    </lineage>
</organism>
<dbReference type="AlphaFoldDB" id="F8PAS7"/>
<feature type="compositionally biased region" description="Basic and acidic residues" evidence="1">
    <location>
        <begin position="76"/>
        <end position="97"/>
    </location>
</feature>
<dbReference type="EMBL" id="GL945442">
    <property type="protein sequence ID" value="EGO19915.1"/>
    <property type="molecule type" value="Genomic_DNA"/>
</dbReference>
<evidence type="ECO:0000313" key="2">
    <source>
        <dbReference type="EMBL" id="EGO19915.1"/>
    </source>
</evidence>
<dbReference type="GeneID" id="18821162"/>
<accession>F8PAS7</accession>
<feature type="region of interest" description="Disordered" evidence="1">
    <location>
        <begin position="70"/>
        <end position="97"/>
    </location>
</feature>
<dbReference type="RefSeq" id="XP_007323350.1">
    <property type="nucleotide sequence ID" value="XM_007323288.1"/>
</dbReference>
<evidence type="ECO:0000256" key="1">
    <source>
        <dbReference type="SAM" id="MobiDB-lite"/>
    </source>
</evidence>
<reference evidence="2" key="1">
    <citation type="submission" date="2011-04" db="EMBL/GenBank/DDBJ databases">
        <title>Evolution of plant cell wall degrading machinery underlies the functional diversity of forest fungi.</title>
        <authorList>
            <consortium name="US DOE Joint Genome Institute (JGI-PGF)"/>
            <person name="Eastwood D.C."/>
            <person name="Floudas D."/>
            <person name="Binder M."/>
            <person name="Majcherczyk A."/>
            <person name="Schneider P."/>
            <person name="Aerts A."/>
            <person name="Asiegbu F.O."/>
            <person name="Baker S.E."/>
            <person name="Barry K."/>
            <person name="Bendiksby M."/>
            <person name="Blumentritt M."/>
            <person name="Coutinho P.M."/>
            <person name="Cullen D."/>
            <person name="Cullen D."/>
            <person name="Gathman A."/>
            <person name="Goodell B."/>
            <person name="Henrissat B."/>
            <person name="Ihrmark K."/>
            <person name="Kauserud H."/>
            <person name="Kohler A."/>
            <person name="LaButti K."/>
            <person name="Lapidus A."/>
            <person name="Lavin J.L."/>
            <person name="Lee Y.-H."/>
            <person name="Lindquist E."/>
            <person name="Lilly W."/>
            <person name="Lucas S."/>
            <person name="Morin E."/>
            <person name="Murat C."/>
            <person name="Oguiza J.A."/>
            <person name="Park J."/>
            <person name="Pisabarro A.G."/>
            <person name="Riley R."/>
            <person name="Rosling A."/>
            <person name="Salamov A."/>
            <person name="Schmidt O."/>
            <person name="Schmutz J."/>
            <person name="Skrede I."/>
            <person name="Stenlid J."/>
            <person name="Wiebenga A."/>
            <person name="Xie X."/>
            <person name="Kues U."/>
            <person name="Hibbett D.S."/>
            <person name="Hoffmeister D."/>
            <person name="Hogberg N."/>
            <person name="Martin F."/>
            <person name="Grigoriev I.V."/>
            <person name="Watkinson S.C."/>
        </authorList>
    </citation>
    <scope>NUCLEOTIDE SEQUENCE</scope>
    <source>
        <strain evidence="2">S7.9</strain>
    </source>
</reference>